<dbReference type="Proteomes" id="UP000002615">
    <property type="component" value="Segment"/>
</dbReference>
<dbReference type="GeneID" id="8684459"/>
<protein>
    <submittedName>
        <fullName evidence="1">Uncharacterized protein</fullName>
    </submittedName>
</protein>
<reference evidence="2" key="1">
    <citation type="journal article" date="2010" name="Virology">
        <title>Molecular and physiological analysis of three Pseudomonas aeruginosa phages belonging to the "N4-like viruses".</title>
        <authorList>
            <person name="Ceyssens P.J."/>
            <person name="Brabban A."/>
            <person name="Rogge L."/>
            <person name="Lewis M.S."/>
            <person name="Pickard D."/>
            <person name="Goulding D."/>
            <person name="Dougan G."/>
            <person name="Nob en J.P."/>
            <person name="Kropinski A."/>
            <person name="Kutter E."/>
            <person name="Lavigne R."/>
        </authorList>
    </citation>
    <scope>NUCLEOTIDE SEQUENCE [LARGE SCALE GENOMIC DNA]</scope>
</reference>
<dbReference type="OrthoDB" id="38911at10239"/>
<sequence>MSDIESAYQIVFLYLLGDKYKKEALTAEGTARQDKAWDMQWTLRTHSTTNIGWVKVWATVETSV</sequence>
<organism evidence="1 2">
    <name type="scientific">Pseudomonas phage LUZ7</name>
    <dbReference type="NCBI Taxonomy" id="655097"/>
    <lineage>
        <taxon>Viruses</taxon>
        <taxon>Duplodnaviria</taxon>
        <taxon>Heunggongvirae</taxon>
        <taxon>Uroviricota</taxon>
        <taxon>Caudoviricetes</taxon>
        <taxon>Schitoviridae</taxon>
        <taxon>Migulavirinae</taxon>
        <taxon>Luzseptimavirus</taxon>
        <taxon>Luzseptimavirus LUZ7</taxon>
    </lineage>
</organism>
<name>C8ZKK6_9CAUD</name>
<keyword evidence="2" id="KW-1185">Reference proteome</keyword>
<evidence type="ECO:0000313" key="2">
    <source>
        <dbReference type="Proteomes" id="UP000002615"/>
    </source>
</evidence>
<dbReference type="KEGG" id="vg:8684459"/>
<dbReference type="EMBL" id="FN422398">
    <property type="protein sequence ID" value="CAZ66248.1"/>
    <property type="molecule type" value="Genomic_DNA"/>
</dbReference>
<evidence type="ECO:0000313" key="1">
    <source>
        <dbReference type="EMBL" id="CAZ66248.1"/>
    </source>
</evidence>
<proteinExistence type="predicted"/>
<dbReference type="RefSeq" id="YP_003358389.1">
    <property type="nucleotide sequence ID" value="NC_013691.1"/>
</dbReference>
<accession>C8ZKK6</accession>